<name>A0AAC8ZHJ8_9LACO</name>
<proteinExistence type="predicted"/>
<feature type="transmembrane region" description="Helical" evidence="1">
    <location>
        <begin position="88"/>
        <end position="105"/>
    </location>
</feature>
<dbReference type="RefSeq" id="WP_048736099.1">
    <property type="nucleotide sequence ID" value="NZ_CP012033.1"/>
</dbReference>
<feature type="transmembrane region" description="Helical" evidence="1">
    <location>
        <begin position="165"/>
        <end position="187"/>
    </location>
</feature>
<dbReference type="Proteomes" id="UP000036000">
    <property type="component" value="Chromosome"/>
</dbReference>
<keyword evidence="1" id="KW-0472">Membrane</keyword>
<reference evidence="3 4" key="1">
    <citation type="submission" date="2015-07" db="EMBL/GenBank/DDBJ databases">
        <title>Lactobacillus korensis/26-25/ whole genome sequencing.</title>
        <authorList>
            <person name="Kim M.K."/>
            <person name="Im W.-T."/>
            <person name="Srinivasan S."/>
            <person name="Lee J.-J."/>
        </authorList>
    </citation>
    <scope>NUCLEOTIDE SEQUENCE [LARGE SCALE GENOMIC DNA]</scope>
    <source>
        <strain evidence="3 4">26-25</strain>
    </source>
</reference>
<evidence type="ECO:0000259" key="2">
    <source>
        <dbReference type="Pfam" id="PF01757"/>
    </source>
</evidence>
<evidence type="ECO:0000313" key="4">
    <source>
        <dbReference type="Proteomes" id="UP000036000"/>
    </source>
</evidence>
<organism evidence="3 4">
    <name type="scientific">Levilactobacillus koreensis</name>
    <dbReference type="NCBI Taxonomy" id="637971"/>
    <lineage>
        <taxon>Bacteria</taxon>
        <taxon>Bacillati</taxon>
        <taxon>Bacillota</taxon>
        <taxon>Bacilli</taxon>
        <taxon>Lactobacillales</taxon>
        <taxon>Lactobacillaceae</taxon>
        <taxon>Levilactobacillus</taxon>
    </lineage>
</organism>
<feature type="transmembrane region" description="Helical" evidence="1">
    <location>
        <begin position="263"/>
        <end position="281"/>
    </location>
</feature>
<gene>
    <name evidence="3" type="ORF">ABN16_12890</name>
</gene>
<feature type="transmembrane region" description="Helical" evidence="1">
    <location>
        <begin position="134"/>
        <end position="153"/>
    </location>
</feature>
<feature type="transmembrane region" description="Helical" evidence="1">
    <location>
        <begin position="49"/>
        <end position="68"/>
    </location>
</feature>
<evidence type="ECO:0000313" key="3">
    <source>
        <dbReference type="EMBL" id="AKP65817.1"/>
    </source>
</evidence>
<protein>
    <recommendedName>
        <fullName evidence="2">Acyltransferase 3 domain-containing protein</fullName>
    </recommendedName>
</protein>
<feature type="transmembrane region" description="Helical" evidence="1">
    <location>
        <begin position="327"/>
        <end position="349"/>
    </location>
</feature>
<dbReference type="GO" id="GO:0016747">
    <property type="term" value="F:acyltransferase activity, transferring groups other than amino-acyl groups"/>
    <property type="evidence" value="ECO:0007669"/>
    <property type="project" value="InterPro"/>
</dbReference>
<keyword evidence="1" id="KW-0812">Transmembrane</keyword>
<dbReference type="InterPro" id="IPR002656">
    <property type="entry name" value="Acyl_transf_3_dom"/>
</dbReference>
<dbReference type="EMBL" id="CP012033">
    <property type="protein sequence ID" value="AKP65817.1"/>
    <property type="molecule type" value="Genomic_DNA"/>
</dbReference>
<keyword evidence="4" id="KW-1185">Reference proteome</keyword>
<accession>A0AAC8ZHJ8</accession>
<feature type="transmembrane region" description="Helical" evidence="1">
    <location>
        <begin position="20"/>
        <end position="43"/>
    </location>
</feature>
<sequence length="375" mass="43439">MRETKTQREQLADVGDYLKAFACTAVMGQTVLSLGLTTAAGQVQRVPIAWLYAAIKFTAPAFICGILFSTMRTTMPRPALRQYYWQQWHALGVPTLWWTLAYLLLLPGVQQHRPAHTIGRFLWKMVNGNAAPHLWYNTMMLQIILLMPVWWAVRQWATTVGRRRLLLGGTAIAYALGMGAYTYWIYATARYSRWYLTDRIFLGFVPYAILGIVLYLAWPRVRQWHWLAVPCLVLGGVTVSWQAHQLLAVRPLSLARSSYYLPANVLYALSAIGLIVSLAIWQLRQRSQWLPAIHWLVTYAYRAYLANVFWLTLIWSAFGRQLTSRHVGWGLLLCYVLTWFWSFAATYLLHLAWQKLKSVILNWRKRQCLEHNQSN</sequence>
<keyword evidence="1" id="KW-1133">Transmembrane helix</keyword>
<feature type="transmembrane region" description="Helical" evidence="1">
    <location>
        <begin position="224"/>
        <end position="243"/>
    </location>
</feature>
<dbReference type="Pfam" id="PF01757">
    <property type="entry name" value="Acyl_transf_3"/>
    <property type="match status" value="1"/>
</dbReference>
<dbReference type="AlphaFoldDB" id="A0AAC8ZHJ8"/>
<feature type="transmembrane region" description="Helical" evidence="1">
    <location>
        <begin position="293"/>
        <end position="315"/>
    </location>
</feature>
<feature type="transmembrane region" description="Helical" evidence="1">
    <location>
        <begin position="199"/>
        <end position="217"/>
    </location>
</feature>
<evidence type="ECO:0000256" key="1">
    <source>
        <dbReference type="SAM" id="Phobius"/>
    </source>
</evidence>
<dbReference type="KEGG" id="lko:ABN16_12890"/>
<feature type="domain" description="Acyltransferase 3" evidence="2">
    <location>
        <begin position="16"/>
        <end position="343"/>
    </location>
</feature>